<comment type="subcellular location">
    <subcellularLocation>
        <location evidence="1">Membrane</location>
    </subcellularLocation>
</comment>
<dbReference type="UniPathway" id="UPA00219"/>
<evidence type="ECO:0000259" key="6">
    <source>
        <dbReference type="PROSITE" id="PS51178"/>
    </source>
</evidence>
<gene>
    <name evidence="7" type="ORF">A374_11840</name>
</gene>
<dbReference type="CDD" id="cd06576">
    <property type="entry name" value="PASTA_Pbp2x-like_1"/>
    <property type="match status" value="1"/>
</dbReference>
<dbReference type="SMART" id="SM00740">
    <property type="entry name" value="PASTA"/>
    <property type="match status" value="2"/>
</dbReference>
<reference evidence="7 8" key="1">
    <citation type="journal article" date="2012" name="J. Bacteriol.">
        <title>Genome of Bacillus macauensis ZFHKF-1, a Long-Chain-Forming Bacterium.</title>
        <authorList>
            <person name="Cai L."/>
            <person name="Zhang T."/>
        </authorList>
    </citation>
    <scope>NUCLEOTIDE SEQUENCE [LARGE SCALE GENOMIC DNA]</scope>
    <source>
        <strain evidence="7 8">ZFHKF-1</strain>
    </source>
</reference>
<dbReference type="EMBL" id="AKKV01000027">
    <property type="protein sequence ID" value="EIT84988.1"/>
    <property type="molecule type" value="Genomic_DNA"/>
</dbReference>
<keyword evidence="5" id="KW-0812">Transmembrane</keyword>
<dbReference type="GO" id="GO:0009252">
    <property type="term" value="P:peptidoglycan biosynthetic process"/>
    <property type="evidence" value="ECO:0007669"/>
    <property type="project" value="UniProtKB-UniPathway"/>
</dbReference>
<proteinExistence type="inferred from homology"/>
<dbReference type="FunFam" id="3.40.710.10:FF:000026">
    <property type="entry name" value="Penicillin-binding protein 1"/>
    <property type="match status" value="1"/>
</dbReference>
<accession>I8UDX0</accession>
<dbReference type="Gene3D" id="3.40.710.10">
    <property type="entry name" value="DD-peptidase/beta-lactamase superfamily"/>
    <property type="match status" value="1"/>
</dbReference>
<feature type="region of interest" description="Disordered" evidence="4">
    <location>
        <begin position="704"/>
        <end position="723"/>
    </location>
</feature>
<dbReference type="Gene3D" id="3.90.1310.10">
    <property type="entry name" value="Penicillin-binding protein 2a (Domain 2)"/>
    <property type="match status" value="1"/>
</dbReference>
<dbReference type="Pfam" id="PF03717">
    <property type="entry name" value="PBP_dimer"/>
    <property type="match status" value="1"/>
</dbReference>
<dbReference type="InterPro" id="IPR005543">
    <property type="entry name" value="PASTA_dom"/>
</dbReference>
<dbReference type="InterPro" id="IPR036138">
    <property type="entry name" value="PBP_dimer_sf"/>
</dbReference>
<evidence type="ECO:0000256" key="5">
    <source>
        <dbReference type="SAM" id="Phobius"/>
    </source>
</evidence>
<evidence type="ECO:0000256" key="4">
    <source>
        <dbReference type="SAM" id="MobiDB-lite"/>
    </source>
</evidence>
<dbReference type="SUPFAM" id="SSF56601">
    <property type="entry name" value="beta-lactamase/transpeptidase-like"/>
    <property type="match status" value="1"/>
</dbReference>
<keyword evidence="7" id="KW-0808">Transferase</keyword>
<dbReference type="InterPro" id="IPR005311">
    <property type="entry name" value="PBP_dimer"/>
</dbReference>
<comment type="similarity">
    <text evidence="2">Belongs to the transpeptidase family.</text>
</comment>
<dbReference type="SUPFAM" id="SSF54184">
    <property type="entry name" value="Penicillin-binding protein 2x (pbp-2x), c-terminal domain"/>
    <property type="match status" value="2"/>
</dbReference>
<dbReference type="CDD" id="cd06575">
    <property type="entry name" value="PASTA_Pbp2x-like_2"/>
    <property type="match status" value="1"/>
</dbReference>
<dbReference type="GO" id="GO:0005886">
    <property type="term" value="C:plasma membrane"/>
    <property type="evidence" value="ECO:0007669"/>
    <property type="project" value="TreeGrafter"/>
</dbReference>
<comment type="caution">
    <text evidence="7">The sequence shown here is derived from an EMBL/GenBank/DDBJ whole genome shotgun (WGS) entry which is preliminary data.</text>
</comment>
<dbReference type="PROSITE" id="PS51178">
    <property type="entry name" value="PASTA"/>
    <property type="match status" value="1"/>
</dbReference>
<dbReference type="InterPro" id="IPR012338">
    <property type="entry name" value="Beta-lactam/transpept-like"/>
</dbReference>
<dbReference type="RefSeq" id="WP_007202448.1">
    <property type="nucleotide sequence ID" value="NZ_AKKV01000027.1"/>
</dbReference>
<name>I8UDX0_9BACL</name>
<dbReference type="eggNOG" id="COG0768">
    <property type="taxonomic scope" value="Bacteria"/>
</dbReference>
<dbReference type="GO" id="GO:0016740">
    <property type="term" value="F:transferase activity"/>
    <property type="evidence" value="ECO:0007669"/>
    <property type="project" value="UniProtKB-KW"/>
</dbReference>
<dbReference type="AlphaFoldDB" id="I8UDX0"/>
<dbReference type="GO" id="GO:0071555">
    <property type="term" value="P:cell wall organization"/>
    <property type="evidence" value="ECO:0007669"/>
    <property type="project" value="TreeGrafter"/>
</dbReference>
<feature type="domain" description="PASTA" evidence="6">
    <location>
        <begin position="644"/>
        <end position="703"/>
    </location>
</feature>
<evidence type="ECO:0000256" key="2">
    <source>
        <dbReference type="ARBA" id="ARBA00007171"/>
    </source>
</evidence>
<dbReference type="Pfam" id="PF03793">
    <property type="entry name" value="PASTA"/>
    <property type="match status" value="1"/>
</dbReference>
<evidence type="ECO:0000256" key="3">
    <source>
        <dbReference type="ARBA" id="ARBA00023136"/>
    </source>
</evidence>
<dbReference type="PATRIC" id="fig|1196324.3.peg.2423"/>
<keyword evidence="3 5" id="KW-0472">Membrane</keyword>
<evidence type="ECO:0000313" key="7">
    <source>
        <dbReference type="EMBL" id="EIT84988.1"/>
    </source>
</evidence>
<dbReference type="OrthoDB" id="9804124at2"/>
<keyword evidence="5" id="KW-1133">Transmembrane helix</keyword>
<dbReference type="InterPro" id="IPR001460">
    <property type="entry name" value="PCN-bd_Tpept"/>
</dbReference>
<keyword evidence="8" id="KW-1185">Reference proteome</keyword>
<dbReference type="GO" id="GO:0009002">
    <property type="term" value="F:serine-type D-Ala-D-Ala carboxypeptidase activity"/>
    <property type="evidence" value="ECO:0007669"/>
    <property type="project" value="UniProtKB-EC"/>
</dbReference>
<organism evidence="7 8">
    <name type="scientific">Fictibacillus macauensis ZFHKF-1</name>
    <dbReference type="NCBI Taxonomy" id="1196324"/>
    <lineage>
        <taxon>Bacteria</taxon>
        <taxon>Bacillati</taxon>
        <taxon>Bacillota</taxon>
        <taxon>Bacilli</taxon>
        <taxon>Bacillales</taxon>
        <taxon>Fictibacillaceae</taxon>
        <taxon>Fictibacillus</taxon>
    </lineage>
</organism>
<dbReference type="PANTHER" id="PTHR30627">
    <property type="entry name" value="PEPTIDOGLYCAN D,D-TRANSPEPTIDASE"/>
    <property type="match status" value="1"/>
</dbReference>
<dbReference type="SUPFAM" id="SSF56519">
    <property type="entry name" value="Penicillin binding protein dimerisation domain"/>
    <property type="match status" value="1"/>
</dbReference>
<dbReference type="Proteomes" id="UP000004080">
    <property type="component" value="Unassembled WGS sequence"/>
</dbReference>
<evidence type="ECO:0000313" key="8">
    <source>
        <dbReference type="Proteomes" id="UP000004080"/>
    </source>
</evidence>
<dbReference type="InterPro" id="IPR050515">
    <property type="entry name" value="Beta-lactam/transpept"/>
</dbReference>
<dbReference type="Pfam" id="PF00905">
    <property type="entry name" value="Transpeptidase"/>
    <property type="match status" value="1"/>
</dbReference>
<protein>
    <submittedName>
        <fullName evidence="7">Peptidoglycan glycosyltransferase</fullName>
    </submittedName>
</protein>
<feature type="transmembrane region" description="Helical" evidence="5">
    <location>
        <begin position="12"/>
        <end position="34"/>
    </location>
</feature>
<sequence length="723" mass="79830">MDKKFKFNWGAGTILLGFVLLFFILAGRFFYIAYGKQVQDVDLKAYAEHKWTRHKVLEATRGTIFDRNGNPIAEDIPSYTVIAVLDPKDPAHIKDPARAASQLAGVLAADESEIEKSLSKKGRYQVQLPGGRKISNKDKEKIEKMDIQGIDFIPETKRYYPNDNFASHVIGYTNEDNKNNISGVLGLEKTLDKYLKESNGSLTFKSDTKGIELPNPQEQMKKPKDGANVYLTLDEKIQTLLEQAMTKADDKYHPQAMIGIVADPKTGKILAMSDRPSFNPNKREIKDFTNTAISYPYEPGSTMKIFTLAAAIQEKVYNGNETYKSGQYKIPHNRPISDHNKVGWGTITFDEGVENSSNVLFSKLAREKLGYDRFYSYLKKFGLDRPTGIDLPNEKAGKILYNYEIEKLTTAFGQGTTVTPIQQIQGATAIANGGKMMRPFVINKVVDPSTKKTLLSHQPEVAGTPISEETAKQERNILEKVVTKGTGKPFQIKGYSVAGKTGTAQIVDKETGRYASGSGQNVFSFMGMAPKDDPKLLMYVGVIRPQLEAGQLGSAPVSDIFTSVMKNGLQYMEVEPDGTDKEQKEKDSSVMLSSFIGSNHEAVSKALEKAKMRPVVLGSGATIEAQLPEAKSNVLPGERVLLKTSGNVQMPDVTGWSKADVLKLAKMLNLKISVKGTGFANSQSLQKGMRLKANDDLAVTFAEPSMDDVDLSQNKKPKKEDRP</sequence>
<dbReference type="GO" id="GO:0008658">
    <property type="term" value="F:penicillin binding"/>
    <property type="evidence" value="ECO:0007669"/>
    <property type="project" value="InterPro"/>
</dbReference>
<dbReference type="PANTHER" id="PTHR30627:SF26">
    <property type="entry name" value="PENICILLIN-BINDING PROTEIN 2B"/>
    <property type="match status" value="1"/>
</dbReference>
<evidence type="ECO:0000256" key="1">
    <source>
        <dbReference type="ARBA" id="ARBA00004370"/>
    </source>
</evidence>
<dbReference type="STRING" id="1196324.A374_11840"/>